<dbReference type="InterPro" id="IPR017441">
    <property type="entry name" value="Protein_kinase_ATP_BS"/>
</dbReference>
<dbReference type="Gene3D" id="3.80.10.10">
    <property type="entry name" value="Ribonuclease Inhibitor"/>
    <property type="match status" value="1"/>
</dbReference>
<evidence type="ECO:0000259" key="6">
    <source>
        <dbReference type="PROSITE" id="PS50011"/>
    </source>
</evidence>
<evidence type="ECO:0000313" key="7">
    <source>
        <dbReference type="EMBL" id="KAK9811574.1"/>
    </source>
</evidence>
<dbReference type="InterPro" id="IPR001611">
    <property type="entry name" value="Leu-rich_rpt"/>
</dbReference>
<dbReference type="SMART" id="SM00369">
    <property type="entry name" value="LRR_TYP"/>
    <property type="match status" value="4"/>
</dbReference>
<protein>
    <recommendedName>
        <fullName evidence="6">Protein kinase domain-containing protein</fullName>
    </recommendedName>
</protein>
<dbReference type="InterPro" id="IPR032675">
    <property type="entry name" value="LRR_dom_sf"/>
</dbReference>
<accession>A0AAW1PUJ9</accession>
<comment type="caution">
    <text evidence="7">The sequence shown here is derived from an EMBL/GenBank/DDBJ whole genome shotgun (WGS) entry which is preliminary data.</text>
</comment>
<dbReference type="SUPFAM" id="SSF52058">
    <property type="entry name" value="L domain-like"/>
    <property type="match status" value="1"/>
</dbReference>
<evidence type="ECO:0000313" key="8">
    <source>
        <dbReference type="Proteomes" id="UP001489004"/>
    </source>
</evidence>
<dbReference type="GO" id="GO:0004672">
    <property type="term" value="F:protein kinase activity"/>
    <property type="evidence" value="ECO:0007669"/>
    <property type="project" value="InterPro"/>
</dbReference>
<dbReference type="SUPFAM" id="SSF56112">
    <property type="entry name" value="Protein kinase-like (PK-like)"/>
    <property type="match status" value="1"/>
</dbReference>
<dbReference type="InterPro" id="IPR001245">
    <property type="entry name" value="Ser-Thr/Tyr_kinase_cat_dom"/>
</dbReference>
<dbReference type="GO" id="GO:0005524">
    <property type="term" value="F:ATP binding"/>
    <property type="evidence" value="ECO:0007669"/>
    <property type="project" value="UniProtKB-UniRule"/>
</dbReference>
<evidence type="ECO:0000256" key="2">
    <source>
        <dbReference type="ARBA" id="ARBA00022614"/>
    </source>
</evidence>
<dbReference type="AlphaFoldDB" id="A0AAW1PUJ9"/>
<keyword evidence="8" id="KW-1185">Reference proteome</keyword>
<proteinExistence type="predicted"/>
<dbReference type="PANTHER" id="PTHR48056">
    <property type="entry name" value="LRR RECEPTOR-LIKE SERINE/THREONINE-PROTEIN KINASE-RELATED"/>
    <property type="match status" value="1"/>
</dbReference>
<keyword evidence="4" id="KW-0067">ATP-binding</keyword>
<name>A0AAW1PUJ9_9CHLO</name>
<evidence type="ECO:0000256" key="3">
    <source>
        <dbReference type="ARBA" id="ARBA00022737"/>
    </source>
</evidence>
<keyword evidence="5" id="KW-0812">Transmembrane</keyword>
<dbReference type="Gene3D" id="1.10.510.10">
    <property type="entry name" value="Transferase(Phosphotransferase) domain 1"/>
    <property type="match status" value="1"/>
</dbReference>
<sequence>MVANAATVTPAGHEAAELRFRNRLILGLGLSTVALLGLSYAQRKAWRDFFLECSTVGALEQVGADSFAGGLRRYLYANGIKIVKIDNSGQPLQFPAALLRLPCLTTLHLTNAALDTLPTSIAQLTTLRLGNCTALESLGLKSNSLQELPASIGRLHSLHSLYLTDNELTTLPIAMSHLTSLVKLQASFNRLASLPEGLACLRRLQLMRVAVNKLQEVPASFSCLQSLAWFSLAGNPACPAPLLARAEIAQVKPEEVELGQCLGEGASGEVFAARWGGRDVAVKVFKAETSPDGRAVDEIAVTCCIDHPNLIRVLGHMAKPHALVLRLVQGAPMAEKPTVQSLLRCRWAPGSLAGEFVVRAAAGVAAALEHLHAHHICHGDVYAHNCLADKDGNVTLCDYGASFFYQPNTVPYEKHEVLAYGIMLGDMVARLEPNSSFHAELQQLHCACTSRPAISRPSFGEVSKQLAQLIAKLPR</sequence>
<dbReference type="InterPro" id="IPR011009">
    <property type="entry name" value="Kinase-like_dom_sf"/>
</dbReference>
<dbReference type="Pfam" id="PF07714">
    <property type="entry name" value="PK_Tyr_Ser-Thr"/>
    <property type="match status" value="1"/>
</dbReference>
<evidence type="ECO:0000256" key="4">
    <source>
        <dbReference type="PROSITE-ProRule" id="PRU10141"/>
    </source>
</evidence>
<dbReference type="EMBL" id="JALJOR010000009">
    <property type="protein sequence ID" value="KAK9811574.1"/>
    <property type="molecule type" value="Genomic_DNA"/>
</dbReference>
<dbReference type="InterPro" id="IPR000719">
    <property type="entry name" value="Prot_kinase_dom"/>
</dbReference>
<reference evidence="7 8" key="1">
    <citation type="journal article" date="2024" name="Nat. Commun.">
        <title>Phylogenomics reveals the evolutionary origins of lichenization in chlorophyte algae.</title>
        <authorList>
            <person name="Puginier C."/>
            <person name="Libourel C."/>
            <person name="Otte J."/>
            <person name="Skaloud P."/>
            <person name="Haon M."/>
            <person name="Grisel S."/>
            <person name="Petersen M."/>
            <person name="Berrin J.G."/>
            <person name="Delaux P.M."/>
            <person name="Dal Grande F."/>
            <person name="Keller J."/>
        </authorList>
    </citation>
    <scope>NUCLEOTIDE SEQUENCE [LARGE SCALE GENOMIC DNA]</scope>
    <source>
        <strain evidence="7 8">SAG 2043</strain>
    </source>
</reference>
<dbReference type="InterPro" id="IPR003591">
    <property type="entry name" value="Leu-rich_rpt_typical-subtyp"/>
</dbReference>
<evidence type="ECO:0000256" key="1">
    <source>
        <dbReference type="ARBA" id="ARBA00004430"/>
    </source>
</evidence>
<keyword evidence="5" id="KW-1133">Transmembrane helix</keyword>
<keyword evidence="2" id="KW-0433">Leucine-rich repeat</keyword>
<feature type="binding site" evidence="4">
    <location>
        <position position="283"/>
    </location>
    <ligand>
        <name>ATP</name>
        <dbReference type="ChEBI" id="CHEBI:30616"/>
    </ligand>
</feature>
<keyword evidence="3" id="KW-0677">Repeat</keyword>
<keyword evidence="5" id="KW-0472">Membrane</keyword>
<dbReference type="Pfam" id="PF13855">
    <property type="entry name" value="LRR_8"/>
    <property type="match status" value="1"/>
</dbReference>
<feature type="domain" description="Protein kinase" evidence="6">
    <location>
        <begin position="256"/>
        <end position="475"/>
    </location>
</feature>
<evidence type="ECO:0000256" key="5">
    <source>
        <dbReference type="SAM" id="Phobius"/>
    </source>
</evidence>
<dbReference type="Proteomes" id="UP001489004">
    <property type="component" value="Unassembled WGS sequence"/>
</dbReference>
<dbReference type="PROSITE" id="PS00107">
    <property type="entry name" value="PROTEIN_KINASE_ATP"/>
    <property type="match status" value="1"/>
</dbReference>
<dbReference type="Gene3D" id="3.30.200.20">
    <property type="entry name" value="Phosphorylase Kinase, domain 1"/>
    <property type="match status" value="1"/>
</dbReference>
<organism evidence="7 8">
    <name type="scientific">[Myrmecia] bisecta</name>
    <dbReference type="NCBI Taxonomy" id="41462"/>
    <lineage>
        <taxon>Eukaryota</taxon>
        <taxon>Viridiplantae</taxon>
        <taxon>Chlorophyta</taxon>
        <taxon>core chlorophytes</taxon>
        <taxon>Trebouxiophyceae</taxon>
        <taxon>Trebouxiales</taxon>
        <taxon>Trebouxiaceae</taxon>
        <taxon>Myrmecia</taxon>
    </lineage>
</organism>
<feature type="transmembrane region" description="Helical" evidence="5">
    <location>
        <begin position="24"/>
        <end position="41"/>
    </location>
</feature>
<comment type="subcellular location">
    <subcellularLocation>
        <location evidence="1">Cytoplasm</location>
        <location evidence="1">Cytoskeleton</location>
        <location evidence="1">Cilium axoneme</location>
    </subcellularLocation>
</comment>
<keyword evidence="4" id="KW-0547">Nucleotide-binding</keyword>
<gene>
    <name evidence="7" type="ORF">WJX72_006238</name>
</gene>
<dbReference type="PROSITE" id="PS50011">
    <property type="entry name" value="PROTEIN_KINASE_DOM"/>
    <property type="match status" value="1"/>
</dbReference>
<dbReference type="InterPro" id="IPR050647">
    <property type="entry name" value="Plant_LRR-RLKs"/>
</dbReference>
<dbReference type="GO" id="GO:0005930">
    <property type="term" value="C:axoneme"/>
    <property type="evidence" value="ECO:0007669"/>
    <property type="project" value="UniProtKB-SubCell"/>
</dbReference>